<comment type="caution">
    <text evidence="3">The sequence shown here is derived from an EMBL/GenBank/DDBJ whole genome shotgun (WGS) entry which is preliminary data.</text>
</comment>
<feature type="compositionally biased region" description="Low complexity" evidence="1">
    <location>
        <begin position="294"/>
        <end position="320"/>
    </location>
</feature>
<keyword evidence="3" id="KW-0969">Cilium</keyword>
<keyword evidence="4" id="KW-1185">Reference proteome</keyword>
<organism evidence="3 4">
    <name type="scientific">Nocardioides deserti</name>
    <dbReference type="NCBI Taxonomy" id="1588644"/>
    <lineage>
        <taxon>Bacteria</taxon>
        <taxon>Bacillati</taxon>
        <taxon>Actinomycetota</taxon>
        <taxon>Actinomycetes</taxon>
        <taxon>Propionibacteriales</taxon>
        <taxon>Nocardioidaceae</taxon>
        <taxon>Nocardioides</taxon>
    </lineage>
</organism>
<evidence type="ECO:0000256" key="1">
    <source>
        <dbReference type="SAM" id="MobiDB-lite"/>
    </source>
</evidence>
<gene>
    <name evidence="3" type="ORF">H7344_19185</name>
</gene>
<dbReference type="Pfam" id="PF02120">
    <property type="entry name" value="Flg_hook"/>
    <property type="match status" value="1"/>
</dbReference>
<protein>
    <submittedName>
        <fullName evidence="3">Flagellar hook-length control protein FliK</fullName>
    </submittedName>
</protein>
<evidence type="ECO:0000313" key="3">
    <source>
        <dbReference type="EMBL" id="MBC2962418.1"/>
    </source>
</evidence>
<name>A0ABR6UE98_9ACTN</name>
<dbReference type="InterPro" id="IPR038610">
    <property type="entry name" value="FliK-like_C_sf"/>
</dbReference>
<reference evidence="3 4" key="1">
    <citation type="submission" date="2020-08" db="EMBL/GenBank/DDBJ databases">
        <title>novel species in genus Nocardioides.</title>
        <authorList>
            <person name="Zhang G."/>
        </authorList>
    </citation>
    <scope>NUCLEOTIDE SEQUENCE [LARGE SCALE GENOMIC DNA]</scope>
    <source>
        <strain evidence="3 4">SC8A-24</strain>
    </source>
</reference>
<dbReference type="EMBL" id="JACMYC010000021">
    <property type="protein sequence ID" value="MBC2962418.1"/>
    <property type="molecule type" value="Genomic_DNA"/>
</dbReference>
<dbReference type="RefSeq" id="WP_186347595.1">
    <property type="nucleotide sequence ID" value="NZ_BMMR01000005.1"/>
</dbReference>
<feature type="region of interest" description="Disordered" evidence="1">
    <location>
        <begin position="84"/>
        <end position="116"/>
    </location>
</feature>
<keyword evidence="3" id="KW-0282">Flagellum</keyword>
<keyword evidence="3" id="KW-0966">Cell projection</keyword>
<accession>A0ABR6UE98</accession>
<dbReference type="Gene3D" id="3.30.750.140">
    <property type="match status" value="1"/>
</dbReference>
<feature type="compositionally biased region" description="Pro residues" evidence="1">
    <location>
        <begin position="85"/>
        <end position="96"/>
    </location>
</feature>
<feature type="region of interest" description="Disordered" evidence="1">
    <location>
        <begin position="30"/>
        <end position="63"/>
    </location>
</feature>
<evidence type="ECO:0000313" key="4">
    <source>
        <dbReference type="Proteomes" id="UP000604001"/>
    </source>
</evidence>
<feature type="region of interest" description="Disordered" evidence="1">
    <location>
        <begin position="131"/>
        <end position="177"/>
    </location>
</feature>
<feature type="compositionally biased region" description="Low complexity" evidence="1">
    <location>
        <begin position="166"/>
        <end position="177"/>
    </location>
</feature>
<feature type="region of interest" description="Disordered" evidence="1">
    <location>
        <begin position="294"/>
        <end position="374"/>
    </location>
</feature>
<dbReference type="CDD" id="cd17470">
    <property type="entry name" value="T3SS_Flik_C"/>
    <property type="match status" value="1"/>
</dbReference>
<dbReference type="Proteomes" id="UP000604001">
    <property type="component" value="Unassembled WGS sequence"/>
</dbReference>
<feature type="compositionally biased region" description="Low complexity" evidence="1">
    <location>
        <begin position="138"/>
        <end position="151"/>
    </location>
</feature>
<sequence length="374" mass="36343">MDGRAADDGGPGEQAGFTDVLAGLLATLGASDAGPAADPAGVDGGTPPEAGTDEADRPAGDPALVALQASLVLAPAATIPQTPAAMPPVPAVPAPPTADGEPAAASDPPAEVPDSPALGRAVALTAGPVAGPDVVRSAPAGPTTPAGAAHTDTARPTSVGTERTPVPATAGADGASAAGLAPATGGAVTAAPAPAVGSARAEGAAPAPVSRQLADTVQQLARSGEGTHRMTLRLDPGSLGEVRIHLVVRDGGLQVHLAAGHEALSSLGEGADELLRLLQTSGPADVRVTVRDLAPGQQPGQQTGQQPDQQQGQQPGAAGHDPGDRPDGRPQQDGREPGPISAPPAPTTTLRAGALRNAQHDPTGWTSAGVDLAL</sequence>
<dbReference type="InterPro" id="IPR021136">
    <property type="entry name" value="Flagellar_hook_control-like_C"/>
</dbReference>
<feature type="compositionally biased region" description="Basic and acidic residues" evidence="1">
    <location>
        <begin position="321"/>
        <end position="336"/>
    </location>
</feature>
<evidence type="ECO:0000259" key="2">
    <source>
        <dbReference type="Pfam" id="PF02120"/>
    </source>
</evidence>
<feature type="compositionally biased region" description="Low complexity" evidence="1">
    <location>
        <begin position="30"/>
        <end position="48"/>
    </location>
</feature>
<proteinExistence type="predicted"/>
<feature type="domain" description="Flagellar hook-length control protein-like C-terminal" evidence="2">
    <location>
        <begin position="219"/>
        <end position="298"/>
    </location>
</feature>